<dbReference type="Proteomes" id="UP000887579">
    <property type="component" value="Unplaced"/>
</dbReference>
<reference evidence="2" key="1">
    <citation type="submission" date="2022-11" db="UniProtKB">
        <authorList>
            <consortium name="WormBaseParasite"/>
        </authorList>
    </citation>
    <scope>IDENTIFICATION</scope>
</reference>
<name>A0AC34GJ51_9BILA</name>
<dbReference type="WBParaSite" id="ES5_v2.g29673.t1">
    <property type="protein sequence ID" value="ES5_v2.g29673.t1"/>
    <property type="gene ID" value="ES5_v2.g29673"/>
</dbReference>
<organism evidence="1 2">
    <name type="scientific">Panagrolaimus sp. ES5</name>
    <dbReference type="NCBI Taxonomy" id="591445"/>
    <lineage>
        <taxon>Eukaryota</taxon>
        <taxon>Metazoa</taxon>
        <taxon>Ecdysozoa</taxon>
        <taxon>Nematoda</taxon>
        <taxon>Chromadorea</taxon>
        <taxon>Rhabditida</taxon>
        <taxon>Tylenchina</taxon>
        <taxon>Panagrolaimomorpha</taxon>
        <taxon>Panagrolaimoidea</taxon>
        <taxon>Panagrolaimidae</taxon>
        <taxon>Panagrolaimus</taxon>
    </lineage>
</organism>
<protein>
    <submittedName>
        <fullName evidence="2">Uncharacterized protein</fullName>
    </submittedName>
</protein>
<accession>A0AC34GJ51</accession>
<evidence type="ECO:0000313" key="2">
    <source>
        <dbReference type="WBParaSite" id="ES5_v2.g29673.t1"/>
    </source>
</evidence>
<proteinExistence type="predicted"/>
<sequence length="202" mass="23247">VGRGGDVIETDVPPKLFFINNSIPLKSIVKKMPILPKMKIPKGFNKEESPLKSIKIKMPTLTKMDMNEKNGEVSTPVKNALKKKKMPTLSKIDDIEKIEINENEDEEGVLTRAKRAVKEMKMPSLVKTDLNNNKERVASISIKNFMKMPKTEIDEEEEDVEDIKLHNTNPVLPFEDMRMYDGHMDELTQGEQRYGMTFFNYD</sequence>
<evidence type="ECO:0000313" key="1">
    <source>
        <dbReference type="Proteomes" id="UP000887579"/>
    </source>
</evidence>